<evidence type="ECO:0000256" key="8">
    <source>
        <dbReference type="ARBA" id="ARBA00023012"/>
    </source>
</evidence>
<dbReference type="InterPro" id="IPR005467">
    <property type="entry name" value="His_kinase_dom"/>
</dbReference>
<sequence>MKTSRISAPLFWAERVRPHRHLVGAAIALGGVGLAYAARWAMAPMLGERIAFLFFVPAVAAAAAVGGFGAGALAALLGAAGGLLITWQAGPRTGGDIATALVFLAVGIGLSVGGELLHRGRRGVVAANAHLRAREAHLQSILDTVPDAMVVISERGVIRSFSPAAERMFGWTASEVVGENVKRLMPEPYKAQHDDYLERYRRTGERRIIGQGRVVVGQRRDGATFPLELAVGEMQSGEERYFTGFIRDLTDRQATETRLQELQTELIHISRLTAMGEMASALAHELNQPLTAMANYLNGSARLLDREELPREVLKDALRKAGAQALRAGDIIRRLRDFVARGEVERRVESLPKLIEEAGALALVGAKEHGVRVTLDFPPDVDLVLADRVQIQQVVLNLIRNAIEAMEDQPRRDLTISLTRCADEACVTVADTGSGLDPSVADMLFQPFVTTKRTGMGVGLSICRTIVEAHGGRIWATPRPEGGAQFAFTLKTADEDDTDGDDDPG</sequence>
<dbReference type="SMART" id="SM00388">
    <property type="entry name" value="HisKA"/>
    <property type="match status" value="1"/>
</dbReference>
<keyword evidence="4" id="KW-0808">Transferase</keyword>
<keyword evidence="7" id="KW-0067">ATP-binding</keyword>
<feature type="transmembrane region" description="Helical" evidence="11">
    <location>
        <begin position="20"/>
        <end position="38"/>
    </location>
</feature>
<dbReference type="EMBL" id="UXHF01000009">
    <property type="protein sequence ID" value="VDC52046.1"/>
    <property type="molecule type" value="Genomic_DNA"/>
</dbReference>
<dbReference type="FunFam" id="3.30.450.20:FF:000060">
    <property type="entry name" value="Sensor protein FixL"/>
    <property type="match status" value="1"/>
</dbReference>
<keyword evidence="11" id="KW-1133">Transmembrane helix</keyword>
<dbReference type="InterPro" id="IPR000700">
    <property type="entry name" value="PAS-assoc_C"/>
</dbReference>
<dbReference type="EC" id="2.7.13.3" evidence="2"/>
<dbReference type="PANTHER" id="PTHR43065">
    <property type="entry name" value="SENSOR HISTIDINE KINASE"/>
    <property type="match status" value="1"/>
</dbReference>
<feature type="domain" description="PAS" evidence="13">
    <location>
        <begin position="134"/>
        <end position="204"/>
    </location>
</feature>
<dbReference type="SUPFAM" id="SSF55785">
    <property type="entry name" value="PYP-like sensor domain (PAS domain)"/>
    <property type="match status" value="1"/>
</dbReference>
<evidence type="ECO:0000256" key="2">
    <source>
        <dbReference type="ARBA" id="ARBA00012438"/>
    </source>
</evidence>
<dbReference type="Gene3D" id="3.30.565.10">
    <property type="entry name" value="Histidine kinase-like ATPase, C-terminal domain"/>
    <property type="match status" value="1"/>
</dbReference>
<evidence type="ECO:0000256" key="1">
    <source>
        <dbReference type="ARBA" id="ARBA00000085"/>
    </source>
</evidence>
<dbReference type="PANTHER" id="PTHR43065:SF10">
    <property type="entry name" value="PEROXIDE STRESS-ACTIVATED HISTIDINE KINASE MAK3"/>
    <property type="match status" value="1"/>
</dbReference>
<dbReference type="NCBIfam" id="TIGR00229">
    <property type="entry name" value="sensory_box"/>
    <property type="match status" value="1"/>
</dbReference>
<evidence type="ECO:0000256" key="10">
    <source>
        <dbReference type="ARBA" id="ARBA00070616"/>
    </source>
</evidence>
<feature type="transmembrane region" description="Helical" evidence="11">
    <location>
        <begin position="50"/>
        <end position="77"/>
    </location>
</feature>
<dbReference type="PROSITE" id="PS50112">
    <property type="entry name" value="PAS"/>
    <property type="match status" value="1"/>
</dbReference>
<keyword evidence="11" id="KW-0812">Transmembrane</keyword>
<accession>A0A6G7EKS4</accession>
<dbReference type="SUPFAM" id="SSF55874">
    <property type="entry name" value="ATPase domain of HSP90 chaperone/DNA topoisomerase II/histidine kinase"/>
    <property type="match status" value="1"/>
</dbReference>
<evidence type="ECO:0000259" key="12">
    <source>
        <dbReference type="PROSITE" id="PS50109"/>
    </source>
</evidence>
<keyword evidence="5" id="KW-0547">Nucleotide-binding</keyword>
<comment type="catalytic activity">
    <reaction evidence="1">
        <text>ATP + protein L-histidine = ADP + protein N-phospho-L-histidine.</text>
        <dbReference type="EC" id="2.7.13.3"/>
    </reaction>
</comment>
<dbReference type="GO" id="GO:0005524">
    <property type="term" value="F:ATP binding"/>
    <property type="evidence" value="ECO:0007669"/>
    <property type="project" value="UniProtKB-KW"/>
</dbReference>
<evidence type="ECO:0000259" key="14">
    <source>
        <dbReference type="PROSITE" id="PS50113"/>
    </source>
</evidence>
<dbReference type="InterPro" id="IPR000014">
    <property type="entry name" value="PAS"/>
</dbReference>
<keyword evidence="11" id="KW-0472">Membrane</keyword>
<dbReference type="InterPro" id="IPR035965">
    <property type="entry name" value="PAS-like_dom_sf"/>
</dbReference>
<evidence type="ECO:0000256" key="3">
    <source>
        <dbReference type="ARBA" id="ARBA00022553"/>
    </source>
</evidence>
<dbReference type="InterPro" id="IPR003594">
    <property type="entry name" value="HATPase_dom"/>
</dbReference>
<dbReference type="InterPro" id="IPR003661">
    <property type="entry name" value="HisK_dim/P_dom"/>
</dbReference>
<evidence type="ECO:0000313" key="15">
    <source>
        <dbReference type="EMBL" id="QIH73998.1"/>
    </source>
</evidence>
<dbReference type="EMBL" id="CP048751">
    <property type="protein sequence ID" value="QIH73998.1"/>
    <property type="molecule type" value="Genomic_DNA"/>
</dbReference>
<feature type="domain" description="Histidine kinase" evidence="12">
    <location>
        <begin position="281"/>
        <end position="494"/>
    </location>
</feature>
<dbReference type="Proteomes" id="UP000501325">
    <property type="component" value="Chromosome"/>
</dbReference>
<evidence type="ECO:0000256" key="4">
    <source>
        <dbReference type="ARBA" id="ARBA00022679"/>
    </source>
</evidence>
<dbReference type="KEGG" id="bmed:GYM46_14190"/>
<dbReference type="AlphaFoldDB" id="A0A6G7EKS4"/>
<dbReference type="PROSITE" id="PS50113">
    <property type="entry name" value="PAC"/>
    <property type="match status" value="1"/>
</dbReference>
<keyword evidence="17" id="KW-1185">Reference proteome</keyword>
<dbReference type="Pfam" id="PF02518">
    <property type="entry name" value="HATPase_c"/>
    <property type="match status" value="1"/>
</dbReference>
<evidence type="ECO:0000313" key="18">
    <source>
        <dbReference type="Proteomes" id="UP000501325"/>
    </source>
</evidence>
<gene>
    <name evidence="16" type="primary">fixL_1</name>
    <name evidence="16" type="ORF">BREV_BREV_00710</name>
    <name evidence="15" type="ORF">GYM46_14190</name>
</gene>
<keyword evidence="6" id="KW-0418">Kinase</keyword>
<dbReference type="InterPro" id="IPR036890">
    <property type="entry name" value="HATPase_C_sf"/>
</dbReference>
<organism evidence="16 17">
    <name type="scientific">Brevundimonas mediterranea</name>
    <dbReference type="NCBI Taxonomy" id="74329"/>
    <lineage>
        <taxon>Bacteria</taxon>
        <taxon>Pseudomonadati</taxon>
        <taxon>Pseudomonadota</taxon>
        <taxon>Alphaproteobacteria</taxon>
        <taxon>Caulobacterales</taxon>
        <taxon>Caulobacteraceae</taxon>
        <taxon>Brevundimonas</taxon>
    </lineage>
</organism>
<dbReference type="Gene3D" id="3.30.450.20">
    <property type="entry name" value="PAS domain"/>
    <property type="match status" value="1"/>
</dbReference>
<keyword evidence="3" id="KW-0597">Phosphoprotein</keyword>
<reference evidence="16 17" key="1">
    <citation type="submission" date="2018-11" db="EMBL/GenBank/DDBJ databases">
        <authorList>
            <person name="Peiro R."/>
            <person name="Begona"/>
            <person name="Cbmso G."/>
            <person name="Lopez M."/>
            <person name="Gonzalez S."/>
            <person name="Sacristan E."/>
            <person name="Castillo E."/>
        </authorList>
    </citation>
    <scope>NUCLEOTIDE SEQUENCE [LARGE SCALE GENOMIC DNA]</scope>
    <source>
        <strain evidence="16">Brev_genome</strain>
    </source>
</reference>
<feature type="transmembrane region" description="Helical" evidence="11">
    <location>
        <begin position="97"/>
        <end position="117"/>
    </location>
</feature>
<dbReference type="Proteomes" id="UP000289220">
    <property type="component" value="Unassembled WGS sequence"/>
</dbReference>
<dbReference type="Gene3D" id="1.10.287.130">
    <property type="match status" value="1"/>
</dbReference>
<protein>
    <recommendedName>
        <fullName evidence="10">Sensor protein FixL</fullName>
        <ecNumber evidence="2">2.7.13.3</ecNumber>
    </recommendedName>
</protein>
<evidence type="ECO:0000313" key="17">
    <source>
        <dbReference type="Proteomes" id="UP000289220"/>
    </source>
</evidence>
<dbReference type="PRINTS" id="PR00344">
    <property type="entry name" value="BCTRLSENSOR"/>
</dbReference>
<evidence type="ECO:0000313" key="16">
    <source>
        <dbReference type="EMBL" id="VDC52046.1"/>
    </source>
</evidence>
<evidence type="ECO:0000259" key="13">
    <source>
        <dbReference type="PROSITE" id="PS50112"/>
    </source>
</evidence>
<dbReference type="Pfam" id="PF00989">
    <property type="entry name" value="PAS"/>
    <property type="match status" value="1"/>
</dbReference>
<dbReference type="SMART" id="SM00387">
    <property type="entry name" value="HATPase_c"/>
    <property type="match status" value="1"/>
</dbReference>
<dbReference type="InterPro" id="IPR036097">
    <property type="entry name" value="HisK_dim/P_sf"/>
</dbReference>
<dbReference type="SUPFAM" id="SSF47384">
    <property type="entry name" value="Homodimeric domain of signal transducing histidine kinase"/>
    <property type="match status" value="1"/>
</dbReference>
<dbReference type="CDD" id="cd00082">
    <property type="entry name" value="HisKA"/>
    <property type="match status" value="1"/>
</dbReference>
<dbReference type="RefSeq" id="WP_008258641.1">
    <property type="nucleotide sequence ID" value="NZ_CP048751.1"/>
</dbReference>
<name>A0A6G7EKS4_9CAUL</name>
<dbReference type="InterPro" id="IPR004358">
    <property type="entry name" value="Sig_transdc_His_kin-like_C"/>
</dbReference>
<evidence type="ECO:0000256" key="11">
    <source>
        <dbReference type="SAM" id="Phobius"/>
    </source>
</evidence>
<dbReference type="CDD" id="cd00130">
    <property type="entry name" value="PAS"/>
    <property type="match status" value="1"/>
</dbReference>
<evidence type="ECO:0000256" key="9">
    <source>
        <dbReference type="ARBA" id="ARBA00059827"/>
    </source>
</evidence>
<dbReference type="FunFam" id="3.30.565.10:FF:000042">
    <property type="entry name" value="Two-component sensor histidine kinase KdpD"/>
    <property type="match status" value="1"/>
</dbReference>
<reference evidence="15 18" key="2">
    <citation type="submission" date="2020-01" db="EMBL/GenBank/DDBJ databases">
        <authorList>
            <person name="Wang S."/>
        </authorList>
    </citation>
    <scope>NUCLEOTIDE SEQUENCE [LARGE SCALE GENOMIC DNA]</scope>
    <source>
        <strain evidence="15 18">D151-2-6</strain>
    </source>
</reference>
<keyword evidence="8" id="KW-0902">Two-component regulatory system</keyword>
<evidence type="ECO:0000256" key="7">
    <source>
        <dbReference type="ARBA" id="ARBA00022840"/>
    </source>
</evidence>
<evidence type="ECO:0000256" key="5">
    <source>
        <dbReference type="ARBA" id="ARBA00022741"/>
    </source>
</evidence>
<dbReference type="SMART" id="SM00091">
    <property type="entry name" value="PAS"/>
    <property type="match status" value="1"/>
</dbReference>
<dbReference type="Pfam" id="PF00512">
    <property type="entry name" value="HisKA"/>
    <property type="match status" value="1"/>
</dbReference>
<dbReference type="GO" id="GO:0006355">
    <property type="term" value="P:regulation of DNA-templated transcription"/>
    <property type="evidence" value="ECO:0007669"/>
    <property type="project" value="InterPro"/>
</dbReference>
<evidence type="ECO:0000256" key="6">
    <source>
        <dbReference type="ARBA" id="ARBA00022777"/>
    </source>
</evidence>
<comment type="function">
    <text evidence="9">Putative oxygen sensor; modulates the activity of FixJ, a transcriptional activator of nitrogen fixation fixK gene. FixL probably acts as a kinase that phosphorylates FixJ.</text>
</comment>
<dbReference type="GO" id="GO:0000155">
    <property type="term" value="F:phosphorelay sensor kinase activity"/>
    <property type="evidence" value="ECO:0007669"/>
    <property type="project" value="InterPro"/>
</dbReference>
<dbReference type="GO" id="GO:0042802">
    <property type="term" value="F:identical protein binding"/>
    <property type="evidence" value="ECO:0007669"/>
    <property type="project" value="UniProtKB-ARBA"/>
</dbReference>
<dbReference type="PROSITE" id="PS50109">
    <property type="entry name" value="HIS_KIN"/>
    <property type="match status" value="1"/>
</dbReference>
<dbReference type="InterPro" id="IPR013767">
    <property type="entry name" value="PAS_fold"/>
</dbReference>
<feature type="domain" description="PAC" evidence="14">
    <location>
        <begin position="202"/>
        <end position="261"/>
    </location>
</feature>
<proteinExistence type="predicted"/>
<dbReference type="Gene3D" id="6.10.250.2580">
    <property type="match status" value="1"/>
</dbReference>